<evidence type="ECO:0000313" key="3">
    <source>
        <dbReference type="EMBL" id="SDC88167.1"/>
    </source>
</evidence>
<accession>A0A1G6Q940</accession>
<dbReference type="PANTHER" id="PTHR19328:SF13">
    <property type="entry name" value="HIPL1 PROTEIN"/>
    <property type="match status" value="1"/>
</dbReference>
<dbReference type="InterPro" id="IPR011041">
    <property type="entry name" value="Quinoprot_gluc/sorb_DH_b-prop"/>
</dbReference>
<dbReference type="STRING" id="1814289.SAMN05216410_2460"/>
<protein>
    <submittedName>
        <fullName evidence="3">Glucose/arabinose dehydrogenase, beta-propeller fold</fullName>
    </submittedName>
</protein>
<feature type="domain" description="Glucose/Sorbosone dehydrogenase" evidence="2">
    <location>
        <begin position="65"/>
        <end position="364"/>
    </location>
</feature>
<evidence type="ECO:0000256" key="1">
    <source>
        <dbReference type="SAM" id="MobiDB-lite"/>
    </source>
</evidence>
<name>A0A1G6Q940_9MICO</name>
<dbReference type="EMBL" id="FMYH01000004">
    <property type="protein sequence ID" value="SDC88167.1"/>
    <property type="molecule type" value="Genomic_DNA"/>
</dbReference>
<gene>
    <name evidence="3" type="ORF">SAMN05216410_2460</name>
</gene>
<dbReference type="Gene3D" id="2.120.10.30">
    <property type="entry name" value="TolB, C-terminal domain"/>
    <property type="match status" value="1"/>
</dbReference>
<reference evidence="3 4" key="1">
    <citation type="submission" date="2016-09" db="EMBL/GenBank/DDBJ databases">
        <authorList>
            <person name="Capua I."/>
            <person name="De Benedictis P."/>
            <person name="Joannis T."/>
            <person name="Lombin L.H."/>
            <person name="Cattoli G."/>
        </authorList>
    </citation>
    <scope>NUCLEOTIDE SEQUENCE [LARGE SCALE GENOMIC DNA]</scope>
    <source>
        <strain evidence="3 4">ISLP-3</strain>
    </source>
</reference>
<dbReference type="PANTHER" id="PTHR19328">
    <property type="entry name" value="HEDGEHOG-INTERACTING PROTEIN"/>
    <property type="match status" value="1"/>
</dbReference>
<dbReference type="Proteomes" id="UP000199039">
    <property type="component" value="Unassembled WGS sequence"/>
</dbReference>
<sequence>MVAVCALAACSNDDDAAPAATSTAATSTSAEPEPEPSASAPAGSDVPAVPEVTVTVTGAVATGLAAPWGLAQLPDGAWLVTQRDDHAVLIVRPGGAPTPVSGTGADDLRDRTVGDGEAGLLGVAVSPTFAEDHLVFVYRTGESGNEVLRGELDGARLGPLTTIVSDIPAAGNHNGGQLAFGPDGYLYISTGDAGDSRHAQDPDSLAGKILRVTADGKVPAGNPVPGSPVWSLGHRNVQGLGWSADGRMFASEFGQDTFDELNLIVAGGNYGWPDVEGTGGEADGFIDPLVTWPTSDASPSGLAVTDEGVYLAGLRGERLWRLPLADRGVGEPQELLAGEYGRLRAVVASQDGSLAVLTNNTDGRGTPREGDDQLLLLAVAPAS</sequence>
<dbReference type="OrthoDB" id="9770043at2"/>
<organism evidence="3 4">
    <name type="scientific">Sanguibacter gelidistatuariae</name>
    <dbReference type="NCBI Taxonomy" id="1814289"/>
    <lineage>
        <taxon>Bacteria</taxon>
        <taxon>Bacillati</taxon>
        <taxon>Actinomycetota</taxon>
        <taxon>Actinomycetes</taxon>
        <taxon>Micrococcales</taxon>
        <taxon>Sanguibacteraceae</taxon>
        <taxon>Sanguibacter</taxon>
    </lineage>
</organism>
<dbReference type="InterPro" id="IPR011042">
    <property type="entry name" value="6-blade_b-propeller_TolB-like"/>
</dbReference>
<dbReference type="SUPFAM" id="SSF50952">
    <property type="entry name" value="Soluble quinoprotein glucose dehydrogenase"/>
    <property type="match status" value="1"/>
</dbReference>
<feature type="region of interest" description="Disordered" evidence="1">
    <location>
        <begin position="14"/>
        <end position="46"/>
    </location>
</feature>
<dbReference type="AlphaFoldDB" id="A0A1G6Q940"/>
<evidence type="ECO:0000313" key="4">
    <source>
        <dbReference type="Proteomes" id="UP000199039"/>
    </source>
</evidence>
<feature type="compositionally biased region" description="Low complexity" evidence="1">
    <location>
        <begin position="17"/>
        <end position="46"/>
    </location>
</feature>
<dbReference type="InterPro" id="IPR012938">
    <property type="entry name" value="Glc/Sorbosone_DH"/>
</dbReference>
<keyword evidence="4" id="KW-1185">Reference proteome</keyword>
<proteinExistence type="predicted"/>
<evidence type="ECO:0000259" key="2">
    <source>
        <dbReference type="Pfam" id="PF07995"/>
    </source>
</evidence>
<dbReference type="Pfam" id="PF07995">
    <property type="entry name" value="GSDH"/>
    <property type="match status" value="1"/>
</dbReference>